<protein>
    <submittedName>
        <fullName evidence="3">Sodium:proton antiporter</fullName>
    </submittedName>
</protein>
<comment type="caution">
    <text evidence="3">The sequence shown here is derived from an EMBL/GenBank/DDBJ whole genome shotgun (WGS) entry which is preliminary data.</text>
</comment>
<feature type="region of interest" description="Disordered" evidence="1">
    <location>
        <begin position="1"/>
        <end position="21"/>
    </location>
</feature>
<evidence type="ECO:0000313" key="3">
    <source>
        <dbReference type="EMBL" id="PRI11355.1"/>
    </source>
</evidence>
<gene>
    <name evidence="3" type="ORF">B4915_08975</name>
</gene>
<evidence type="ECO:0000256" key="1">
    <source>
        <dbReference type="SAM" id="MobiDB-lite"/>
    </source>
</evidence>
<evidence type="ECO:0000313" key="4">
    <source>
        <dbReference type="Proteomes" id="UP000238650"/>
    </source>
</evidence>
<dbReference type="OrthoDB" id="3625784at2"/>
<name>A0A2S9QP42_9MICO</name>
<dbReference type="Proteomes" id="UP000238650">
    <property type="component" value="Unassembled WGS sequence"/>
</dbReference>
<feature type="transmembrane region" description="Helical" evidence="2">
    <location>
        <begin position="136"/>
        <end position="158"/>
    </location>
</feature>
<dbReference type="EMBL" id="MWZD01000017">
    <property type="protein sequence ID" value="PRI11355.1"/>
    <property type="molecule type" value="Genomic_DNA"/>
</dbReference>
<dbReference type="AlphaFoldDB" id="A0A2S9QP42"/>
<keyword evidence="4" id="KW-1185">Reference proteome</keyword>
<sequence length="174" mass="18856">MASRVADDRDDGRDETPNERADRNWNEILQELRVAQTGTQILGAFLLAVAFQPRFTELDEYQRSLYLVLVALAGVAASLGLAPVSLHRAYFGRGEKVRIVRIASRLLAADLVVLALLAAGVTSLIFDFILGRTAGFAALGAGAVVVVGLWVVLPRLGIRRRAGRPRHESATPAR</sequence>
<dbReference type="Pfam" id="PF19853">
    <property type="entry name" value="DUF6328"/>
    <property type="match status" value="1"/>
</dbReference>
<evidence type="ECO:0000256" key="2">
    <source>
        <dbReference type="SAM" id="Phobius"/>
    </source>
</evidence>
<dbReference type="InterPro" id="IPR046291">
    <property type="entry name" value="DUF6328"/>
</dbReference>
<keyword evidence="2" id="KW-0472">Membrane</keyword>
<feature type="transmembrane region" description="Helical" evidence="2">
    <location>
        <begin position="107"/>
        <end position="130"/>
    </location>
</feature>
<keyword evidence="2" id="KW-1133">Transmembrane helix</keyword>
<keyword evidence="2" id="KW-0812">Transmembrane</keyword>
<organism evidence="3 4">
    <name type="scientific">Leucobacter massiliensis</name>
    <dbReference type="NCBI Taxonomy" id="1686285"/>
    <lineage>
        <taxon>Bacteria</taxon>
        <taxon>Bacillati</taxon>
        <taxon>Actinomycetota</taxon>
        <taxon>Actinomycetes</taxon>
        <taxon>Micrococcales</taxon>
        <taxon>Microbacteriaceae</taxon>
        <taxon>Leucobacter</taxon>
    </lineage>
</organism>
<reference evidence="3 4" key="1">
    <citation type="journal article" date="2017" name="New Microbes New Infect">
        <title>Genome sequence of 'Leucobacter massiliensis' sp. nov. isolated from human pharynx after travel to the 2014 Hajj.</title>
        <authorList>
            <person name="Leangapichart T."/>
            <person name="Gautret P."/>
            <person name="Nguyen T.T."/>
            <person name="Armstrong N."/>
            <person name="Rolain J.M."/>
        </authorList>
    </citation>
    <scope>NUCLEOTIDE SEQUENCE [LARGE SCALE GENOMIC DNA]</scope>
    <source>
        <strain evidence="3 4">122RC15</strain>
    </source>
</reference>
<accession>A0A2S9QP42</accession>
<proteinExistence type="predicted"/>
<feature type="transmembrane region" description="Helical" evidence="2">
    <location>
        <begin position="65"/>
        <end position="86"/>
    </location>
</feature>